<dbReference type="RefSeq" id="WP_183304796.1">
    <property type="nucleotide sequence ID" value="NZ_JACIFD010000010.1"/>
</dbReference>
<name>A0A840DGF7_9MICO</name>
<dbReference type="EMBL" id="JACIFD010000010">
    <property type="protein sequence ID" value="MBB4071810.1"/>
    <property type="molecule type" value="Genomic_DNA"/>
</dbReference>
<dbReference type="AlphaFoldDB" id="A0A840DGF7"/>
<dbReference type="GO" id="GO:0008782">
    <property type="term" value="F:adenosylhomocysteine nucleosidase activity"/>
    <property type="evidence" value="ECO:0007669"/>
    <property type="project" value="UniProtKB-EC"/>
</dbReference>
<keyword evidence="2" id="KW-0378">Hydrolase</keyword>
<evidence type="ECO:0000313" key="2">
    <source>
        <dbReference type="EMBL" id="MBB4071810.1"/>
    </source>
</evidence>
<dbReference type="Gene3D" id="3.40.50.1580">
    <property type="entry name" value="Nucleoside phosphorylase domain"/>
    <property type="match status" value="1"/>
</dbReference>
<dbReference type="Proteomes" id="UP000571183">
    <property type="component" value="Unassembled WGS sequence"/>
</dbReference>
<keyword evidence="3" id="KW-1185">Reference proteome</keyword>
<dbReference type="EC" id="3.2.2.9" evidence="2"/>
<protein>
    <submittedName>
        <fullName evidence="2">Adenosylhomocysteine nucleosidase</fullName>
        <ecNumber evidence="2">3.2.2.9</ecNumber>
    </submittedName>
</protein>
<proteinExistence type="predicted"/>
<sequence length="193" mass="20662">MTAQAKELLVFAHADEASAFGDVPHLITGVGKVNAATALAAELATAWQQEAPFEQITVLGTAGIVGDAHDLDTVVEVTGAVQHDFSLPSPLLKCGSALTGEHLTGIPTATIATADVFVQDDTQRRHIAELGASLCDMEVYAYLKTAEVFHTPIRVFKVPSDFADSSTTQEQWDDIVALKSQQLRQFYNTHLAA</sequence>
<evidence type="ECO:0000313" key="3">
    <source>
        <dbReference type="Proteomes" id="UP000571183"/>
    </source>
</evidence>
<dbReference type="InterPro" id="IPR035994">
    <property type="entry name" value="Nucleoside_phosphorylase_sf"/>
</dbReference>
<comment type="caution">
    <text evidence="2">The sequence shown here is derived from an EMBL/GenBank/DDBJ whole genome shotgun (WGS) entry which is preliminary data.</text>
</comment>
<dbReference type="InterPro" id="IPR000845">
    <property type="entry name" value="Nucleoside_phosphorylase_d"/>
</dbReference>
<feature type="domain" description="Nucleoside phosphorylase" evidence="1">
    <location>
        <begin position="28"/>
        <end position="183"/>
    </location>
</feature>
<organism evidence="2 3">
    <name type="scientific">Canibacter oris</name>
    <dbReference type="NCBI Taxonomy" id="1365628"/>
    <lineage>
        <taxon>Bacteria</taxon>
        <taxon>Bacillati</taxon>
        <taxon>Actinomycetota</taxon>
        <taxon>Actinomycetes</taxon>
        <taxon>Micrococcales</taxon>
        <taxon>Microbacteriaceae</taxon>
        <taxon>Canibacter</taxon>
    </lineage>
</organism>
<keyword evidence="2" id="KW-0326">Glycosidase</keyword>
<dbReference type="GO" id="GO:0009116">
    <property type="term" value="P:nucleoside metabolic process"/>
    <property type="evidence" value="ECO:0007669"/>
    <property type="project" value="InterPro"/>
</dbReference>
<dbReference type="Pfam" id="PF01048">
    <property type="entry name" value="PNP_UDP_1"/>
    <property type="match status" value="1"/>
</dbReference>
<evidence type="ECO:0000259" key="1">
    <source>
        <dbReference type="Pfam" id="PF01048"/>
    </source>
</evidence>
<reference evidence="2 3" key="1">
    <citation type="submission" date="2020-08" db="EMBL/GenBank/DDBJ databases">
        <title>Sequencing the genomes of 1000 actinobacteria strains.</title>
        <authorList>
            <person name="Klenk H.-P."/>
        </authorList>
    </citation>
    <scope>NUCLEOTIDE SEQUENCE [LARGE SCALE GENOMIC DNA]</scope>
    <source>
        <strain evidence="2 3">DSM 27064</strain>
    </source>
</reference>
<dbReference type="SUPFAM" id="SSF53167">
    <property type="entry name" value="Purine and uridine phosphorylases"/>
    <property type="match status" value="1"/>
</dbReference>
<accession>A0A840DGF7</accession>
<gene>
    <name evidence="2" type="ORF">F5897_001129</name>
</gene>